<proteinExistence type="predicted"/>
<accession>A0ABY7NT01</accession>
<keyword evidence="2" id="KW-1185">Reference proteome</keyword>
<name>A0ABY7NT01_9SPHN</name>
<dbReference type="EMBL" id="CP115174">
    <property type="protein sequence ID" value="WBO23566.1"/>
    <property type="molecule type" value="Genomic_DNA"/>
</dbReference>
<evidence type="ECO:0000313" key="1">
    <source>
        <dbReference type="EMBL" id="WBO23566.1"/>
    </source>
</evidence>
<evidence type="ECO:0000313" key="2">
    <source>
        <dbReference type="Proteomes" id="UP001210865"/>
    </source>
</evidence>
<sequence length="127" mass="13899">MKDMTHVREWALGSDAPIAILSDLSGLSVHAQEISAIVGGGANQLRDLPLHRYAMIVPSFLMRMQVRRIDPFPQRRLFQSVPGALDWLDWADLIPSAGREHAPGTWGVPTGWGYPDGLVGGGHRHVA</sequence>
<protein>
    <submittedName>
        <fullName evidence="1">Uncharacterized protein</fullName>
    </submittedName>
</protein>
<gene>
    <name evidence="1" type="ORF">PBT88_05400</name>
</gene>
<dbReference type="RefSeq" id="WP_270078198.1">
    <property type="nucleotide sequence ID" value="NZ_CP115174.1"/>
</dbReference>
<reference evidence="1 2" key="1">
    <citation type="submission" date="2022-12" db="EMBL/GenBank/DDBJ databases">
        <title>Sphingomonas abieness sp. nov., an endophytic bacterium isolated from Abies koreana.</title>
        <authorList>
            <person name="Jiang L."/>
            <person name="Lee J."/>
        </authorList>
    </citation>
    <scope>NUCLEOTIDE SEQUENCE [LARGE SCALE GENOMIC DNA]</scope>
    <source>
        <strain evidence="2">PAMB 00755</strain>
    </source>
</reference>
<organism evidence="1 2">
    <name type="scientific">Sphingomonas abietis</name>
    <dbReference type="NCBI Taxonomy" id="3012344"/>
    <lineage>
        <taxon>Bacteria</taxon>
        <taxon>Pseudomonadati</taxon>
        <taxon>Pseudomonadota</taxon>
        <taxon>Alphaproteobacteria</taxon>
        <taxon>Sphingomonadales</taxon>
        <taxon>Sphingomonadaceae</taxon>
        <taxon>Sphingomonas</taxon>
    </lineage>
</organism>
<dbReference type="Proteomes" id="UP001210865">
    <property type="component" value="Chromosome"/>
</dbReference>